<name>A0A2W2EZJ7_9ACTN</name>
<comment type="similarity">
    <text evidence="6">Belongs to the ABC-4 integral membrane protein family.</text>
</comment>
<feature type="transmembrane region" description="Helical" evidence="7">
    <location>
        <begin position="836"/>
        <end position="857"/>
    </location>
</feature>
<evidence type="ECO:0000313" key="10">
    <source>
        <dbReference type="Proteomes" id="UP000249304"/>
    </source>
</evidence>
<evidence type="ECO:0000256" key="3">
    <source>
        <dbReference type="ARBA" id="ARBA00022692"/>
    </source>
</evidence>
<feature type="transmembrane region" description="Helical" evidence="7">
    <location>
        <begin position="416"/>
        <end position="433"/>
    </location>
</feature>
<sequence>MSAFRAALRISRRDALRAKGRTALIMVMIGLPVLVITALITGRATTDVTPYERLDSELGAADARLITFPTRGRVRQDVGAEMLGQRKARRSDRQWTPAEIGTLLDGRLLRYQQKTVEARLADGYDWVDVLEVDLRDPMTRGMRELVEGRFPAAPGEVAVSPALTGRGVRVGGTLPVSRQNRPLRVVGVVQNPNRPGRAELAALPEAVLGHQNDGNSSGWLADTSGPVEQADVRRLNQAGLAVQSRALIERAPDGGESSEPALSGGLVTQGTVSLGVAVVLIVTETVLLAGPAFAVGLRRRRRELAVLAAQGASARQLKTVVLADGLLLGGAAALTGLVLGIAGGALMERLGAGLLDWTHGPLDVPWLQVLGVAALGVVSGVTAALVPAVQASRQSPAQVLAGRAAVDPPGRAGRPLLGLVLVVLGAGGCVAAARRDELSVVVAAVVLGLGLVALMPWLVRRTGRLAGRLPLPMRLSVRDAARHRVRTSSAAGAVMGATMVAVVFGMVMASTYAEREAIRTSVEPLGTLTITHWETADQAGWSRLKAEAERLLPGVELVPVSTAVDDRGDEVRGRVAWSPAQCADRSRCVPPDWWGASLPVGDERVLRFLLRRHDERAEAALARGGAVVFDPEIVRDGTVEIQLELPRAGSSLEARTLRLPAVVASPPEAAQTGVLIPASALTAAGFEVVENRLYAAHVPADEARLFRAFNTVTPGVQVHVERRGDEGAFTVLLVLLGAAMVLVLGGTFAATGLAVADMRQDLDTMTAVGAAPRVRRLVVAAQAAYLSGLGALVGLAGGVVAGAALIRAGWNTFSIVGPSSREIVEMSRPEIFEIPWLFLAGLVIGLPLLAAVVAGTFTRTRPVLARRVA</sequence>
<dbReference type="PANTHER" id="PTHR30572">
    <property type="entry name" value="MEMBRANE COMPONENT OF TRANSPORTER-RELATED"/>
    <property type="match status" value="1"/>
</dbReference>
<feature type="transmembrane region" description="Helical" evidence="7">
    <location>
        <begin position="490"/>
        <end position="513"/>
    </location>
</feature>
<dbReference type="GO" id="GO:0022857">
    <property type="term" value="F:transmembrane transporter activity"/>
    <property type="evidence" value="ECO:0007669"/>
    <property type="project" value="TreeGrafter"/>
</dbReference>
<dbReference type="Pfam" id="PF02687">
    <property type="entry name" value="FtsX"/>
    <property type="match status" value="1"/>
</dbReference>
<keyword evidence="5 7" id="KW-0472">Membrane</keyword>
<reference evidence="9 10" key="1">
    <citation type="submission" date="2018-01" db="EMBL/GenBank/DDBJ databases">
        <title>Draft genome sequence of Nonomuraea sp. KC333.</title>
        <authorList>
            <person name="Sahin N."/>
            <person name="Saygin H."/>
            <person name="Ay H."/>
        </authorList>
    </citation>
    <scope>NUCLEOTIDE SEQUENCE [LARGE SCALE GENOMIC DNA]</scope>
    <source>
        <strain evidence="9 10">KC333</strain>
    </source>
</reference>
<keyword evidence="10" id="KW-1185">Reference proteome</keyword>
<feature type="transmembrane region" description="Helical" evidence="7">
    <location>
        <begin position="777"/>
        <end position="806"/>
    </location>
</feature>
<dbReference type="PANTHER" id="PTHR30572:SF4">
    <property type="entry name" value="ABC TRANSPORTER PERMEASE YTRF"/>
    <property type="match status" value="1"/>
</dbReference>
<gene>
    <name evidence="9" type="ORF">C1J01_06200</name>
</gene>
<keyword evidence="3 7" id="KW-0812">Transmembrane</keyword>
<keyword evidence="2" id="KW-1003">Cell membrane</keyword>
<evidence type="ECO:0000256" key="5">
    <source>
        <dbReference type="ARBA" id="ARBA00023136"/>
    </source>
</evidence>
<dbReference type="GO" id="GO:0005886">
    <property type="term" value="C:plasma membrane"/>
    <property type="evidence" value="ECO:0007669"/>
    <property type="project" value="UniProtKB-SubCell"/>
</dbReference>
<comment type="caution">
    <text evidence="9">The sequence shown here is derived from an EMBL/GenBank/DDBJ whole genome shotgun (WGS) entry which is preliminary data.</text>
</comment>
<dbReference type="InterPro" id="IPR050250">
    <property type="entry name" value="Macrolide_Exporter_MacB"/>
</dbReference>
<feature type="transmembrane region" description="Helical" evidence="7">
    <location>
        <begin position="366"/>
        <end position="386"/>
    </location>
</feature>
<evidence type="ECO:0000259" key="8">
    <source>
        <dbReference type="Pfam" id="PF02687"/>
    </source>
</evidence>
<protein>
    <submittedName>
        <fullName evidence="9">ABC transporter permease</fullName>
    </submittedName>
</protein>
<evidence type="ECO:0000256" key="4">
    <source>
        <dbReference type="ARBA" id="ARBA00022989"/>
    </source>
</evidence>
<accession>A0A2W2EZJ7</accession>
<proteinExistence type="inferred from homology"/>
<dbReference type="Proteomes" id="UP000249304">
    <property type="component" value="Unassembled WGS sequence"/>
</dbReference>
<evidence type="ECO:0000256" key="6">
    <source>
        <dbReference type="ARBA" id="ARBA00038076"/>
    </source>
</evidence>
<evidence type="ECO:0000256" key="2">
    <source>
        <dbReference type="ARBA" id="ARBA00022475"/>
    </source>
</evidence>
<evidence type="ECO:0000256" key="1">
    <source>
        <dbReference type="ARBA" id="ARBA00004651"/>
    </source>
</evidence>
<dbReference type="OrthoDB" id="3405625at2"/>
<organism evidence="9 10">
    <name type="scientific">Nonomuraea aridisoli</name>
    <dbReference type="NCBI Taxonomy" id="2070368"/>
    <lineage>
        <taxon>Bacteria</taxon>
        <taxon>Bacillati</taxon>
        <taxon>Actinomycetota</taxon>
        <taxon>Actinomycetes</taxon>
        <taxon>Streptosporangiales</taxon>
        <taxon>Streptosporangiaceae</taxon>
        <taxon>Nonomuraea</taxon>
    </lineage>
</organism>
<feature type="transmembrane region" description="Helical" evidence="7">
    <location>
        <begin position="325"/>
        <end position="346"/>
    </location>
</feature>
<dbReference type="AlphaFoldDB" id="A0A2W2EZJ7"/>
<feature type="domain" description="ABC3 transporter permease C-terminal" evidence="8">
    <location>
        <begin position="277"/>
        <end position="396"/>
    </location>
</feature>
<evidence type="ECO:0000313" key="9">
    <source>
        <dbReference type="EMBL" id="PZG21625.1"/>
    </source>
</evidence>
<evidence type="ECO:0000256" key="7">
    <source>
        <dbReference type="SAM" id="Phobius"/>
    </source>
</evidence>
<comment type="subcellular location">
    <subcellularLocation>
        <location evidence="1">Cell membrane</location>
        <topology evidence="1">Multi-pass membrane protein</topology>
    </subcellularLocation>
</comment>
<feature type="transmembrane region" description="Helical" evidence="7">
    <location>
        <begin position="439"/>
        <end position="459"/>
    </location>
</feature>
<dbReference type="InterPro" id="IPR003838">
    <property type="entry name" value="ABC3_permease_C"/>
</dbReference>
<dbReference type="EMBL" id="POUD01000015">
    <property type="protein sequence ID" value="PZG21625.1"/>
    <property type="molecule type" value="Genomic_DNA"/>
</dbReference>
<keyword evidence="4 7" id="KW-1133">Transmembrane helix</keyword>
<dbReference type="RefSeq" id="WP_111176945.1">
    <property type="nucleotide sequence ID" value="NZ_POUD01000015.1"/>
</dbReference>
<feature type="transmembrane region" description="Helical" evidence="7">
    <location>
        <begin position="272"/>
        <end position="297"/>
    </location>
</feature>
<feature type="transmembrane region" description="Helical" evidence="7">
    <location>
        <begin position="21"/>
        <end position="40"/>
    </location>
</feature>
<feature type="transmembrane region" description="Helical" evidence="7">
    <location>
        <begin position="729"/>
        <end position="756"/>
    </location>
</feature>